<name>A0A397VEV7_9GLOM</name>
<reference evidence="1 2" key="1">
    <citation type="submission" date="2018-06" db="EMBL/GenBank/DDBJ databases">
        <title>Comparative genomics reveals the genomic features of Rhizophagus irregularis, R. cerebriforme, R. diaphanum and Gigaspora rosea, and their symbiotic lifestyle signature.</title>
        <authorList>
            <person name="Morin E."/>
            <person name="San Clemente H."/>
            <person name="Chen E.C.H."/>
            <person name="De La Providencia I."/>
            <person name="Hainaut M."/>
            <person name="Kuo A."/>
            <person name="Kohler A."/>
            <person name="Murat C."/>
            <person name="Tang N."/>
            <person name="Roy S."/>
            <person name="Loubradou J."/>
            <person name="Henrissat B."/>
            <person name="Grigoriev I.V."/>
            <person name="Corradi N."/>
            <person name="Roux C."/>
            <person name="Martin F.M."/>
        </authorList>
    </citation>
    <scope>NUCLEOTIDE SEQUENCE [LARGE SCALE GENOMIC DNA]</scope>
    <source>
        <strain evidence="1 2">DAOM 194757</strain>
    </source>
</reference>
<dbReference type="AlphaFoldDB" id="A0A397VEV7"/>
<organism evidence="1 2">
    <name type="scientific">Gigaspora rosea</name>
    <dbReference type="NCBI Taxonomy" id="44941"/>
    <lineage>
        <taxon>Eukaryota</taxon>
        <taxon>Fungi</taxon>
        <taxon>Fungi incertae sedis</taxon>
        <taxon>Mucoromycota</taxon>
        <taxon>Glomeromycotina</taxon>
        <taxon>Glomeromycetes</taxon>
        <taxon>Diversisporales</taxon>
        <taxon>Gigasporaceae</taxon>
        <taxon>Gigaspora</taxon>
    </lineage>
</organism>
<accession>A0A397VEV7</accession>
<sequence>MSSSEPVKLTVEDPPSHRGKEISEYVFSPNMQYMVTWSKDDQSIVGWSITNDLLNDLSIEPINSLNTYELKSLLNTDDIKNPHLKGASDCKQFIILWFGRSKEFAVIDITNKSRQILNAQGLKNNILDRYKEDIVFLENGDLAIAKKNPVYRAYIFSKLKFNAKYQWICKNSIELDKYFQCKIYKNGTLLMHFFTPNVITQRNLITQKFEMQYILNWNLLANKSENQNQFEMNSDNKLLAIAFRTESDSLAVYVYSTKSGIEVANKTFSSLSPLHKFCFIGSREKEC</sequence>
<dbReference type="OrthoDB" id="2442002at2759"/>
<keyword evidence="2" id="KW-1185">Reference proteome</keyword>
<proteinExistence type="predicted"/>
<dbReference type="EMBL" id="QKWP01000449">
    <property type="protein sequence ID" value="RIB19857.1"/>
    <property type="molecule type" value="Genomic_DNA"/>
</dbReference>
<dbReference type="Proteomes" id="UP000266673">
    <property type="component" value="Unassembled WGS sequence"/>
</dbReference>
<comment type="caution">
    <text evidence="1">The sequence shown here is derived from an EMBL/GenBank/DDBJ whole genome shotgun (WGS) entry which is preliminary data.</text>
</comment>
<evidence type="ECO:0000313" key="1">
    <source>
        <dbReference type="EMBL" id="RIB19857.1"/>
    </source>
</evidence>
<protein>
    <submittedName>
        <fullName evidence="1">Uncharacterized protein</fullName>
    </submittedName>
</protein>
<gene>
    <name evidence="1" type="ORF">C2G38_1235974</name>
</gene>
<evidence type="ECO:0000313" key="2">
    <source>
        <dbReference type="Proteomes" id="UP000266673"/>
    </source>
</evidence>